<dbReference type="EMBL" id="PIFK01000003">
    <property type="protein sequence ID" value="PTP39406.1"/>
    <property type="molecule type" value="Genomic_DNA"/>
</dbReference>
<proteinExistence type="predicted"/>
<dbReference type="AlphaFoldDB" id="A0A2T5F0X8"/>
<name>A0A2T5F0X8_VIBSP</name>
<organism evidence="1 2">
    <name type="scientific">Vibrio splendidus</name>
    <dbReference type="NCBI Taxonomy" id="29497"/>
    <lineage>
        <taxon>Bacteria</taxon>
        <taxon>Pseudomonadati</taxon>
        <taxon>Pseudomonadota</taxon>
        <taxon>Gammaproteobacteria</taxon>
        <taxon>Vibrionales</taxon>
        <taxon>Vibrionaceae</taxon>
        <taxon>Vibrio</taxon>
    </lineage>
</organism>
<evidence type="ECO:0000313" key="1">
    <source>
        <dbReference type="EMBL" id="PTP39406.1"/>
    </source>
</evidence>
<gene>
    <name evidence="1" type="ORF">CWO07_02225</name>
</gene>
<reference evidence="1 2" key="1">
    <citation type="submission" date="2017-11" db="EMBL/GenBank/DDBJ databases">
        <title>Population delineation of vibrios coincides with oyster pathogenicity.</title>
        <authorList>
            <person name="Bruto M."/>
            <person name="Labreuche Y."/>
            <person name="James A."/>
            <person name="Piel D."/>
            <person name="Chenivesse S."/>
            <person name="Petton B."/>
            <person name="Polz M.F."/>
            <person name="Le Roux F."/>
        </authorList>
    </citation>
    <scope>NUCLEOTIDE SEQUENCE [LARGE SCALE GENOMIC DNA]</scope>
    <source>
        <strain evidence="1 2">FF_144</strain>
    </source>
</reference>
<comment type="caution">
    <text evidence="1">The sequence shown here is derived from an EMBL/GenBank/DDBJ whole genome shotgun (WGS) entry which is preliminary data.</text>
</comment>
<dbReference type="RefSeq" id="WP_108187201.1">
    <property type="nucleotide sequence ID" value="NZ_PIFK01000003.1"/>
</dbReference>
<sequence>MAVTHYSIYRSGHYKAVKNSIDIASELNSANVSKRYYSNNVEESDSKTFVDYLLEQLISNFGSDYFYRTEVVEVFNPVKSQVNTALQADQDLLEGVNIRGFEHLLEINIDFIANLYPERFKSFEDTESLFEYLCSYPTIKYIFDYKHIEIVKGYEVLEHYKSSKLDI</sequence>
<accession>A0A2T5F0X8</accession>
<protein>
    <submittedName>
        <fullName evidence="1">Uncharacterized protein</fullName>
    </submittedName>
</protein>
<evidence type="ECO:0000313" key="2">
    <source>
        <dbReference type="Proteomes" id="UP000244197"/>
    </source>
</evidence>
<dbReference type="Proteomes" id="UP000244197">
    <property type="component" value="Unassembled WGS sequence"/>
</dbReference>